<dbReference type="AlphaFoldDB" id="A0A9P4HA45"/>
<dbReference type="Proteomes" id="UP000799777">
    <property type="component" value="Unassembled WGS sequence"/>
</dbReference>
<evidence type="ECO:0000313" key="2">
    <source>
        <dbReference type="Proteomes" id="UP000799777"/>
    </source>
</evidence>
<gene>
    <name evidence="1" type="ORF">EK21DRAFT_112458</name>
</gene>
<dbReference type="EMBL" id="ML978195">
    <property type="protein sequence ID" value="KAF2029979.1"/>
    <property type="molecule type" value="Genomic_DNA"/>
</dbReference>
<comment type="caution">
    <text evidence="1">The sequence shown here is derived from an EMBL/GenBank/DDBJ whole genome shotgun (WGS) entry which is preliminary data.</text>
</comment>
<protein>
    <submittedName>
        <fullName evidence="1">Uncharacterized protein</fullName>
    </submittedName>
</protein>
<proteinExistence type="predicted"/>
<name>A0A9P4HA45_9PLEO</name>
<evidence type="ECO:0000313" key="1">
    <source>
        <dbReference type="EMBL" id="KAF2029979.1"/>
    </source>
</evidence>
<organism evidence="1 2">
    <name type="scientific">Setomelanomma holmii</name>
    <dbReference type="NCBI Taxonomy" id="210430"/>
    <lineage>
        <taxon>Eukaryota</taxon>
        <taxon>Fungi</taxon>
        <taxon>Dikarya</taxon>
        <taxon>Ascomycota</taxon>
        <taxon>Pezizomycotina</taxon>
        <taxon>Dothideomycetes</taxon>
        <taxon>Pleosporomycetidae</taxon>
        <taxon>Pleosporales</taxon>
        <taxon>Pleosporineae</taxon>
        <taxon>Phaeosphaeriaceae</taxon>
        <taxon>Setomelanomma</taxon>
    </lineage>
</organism>
<accession>A0A9P4HA45</accession>
<sequence>MRHNTFASSSIDDFLQIVKMMPAAYKLHLRQVCIERPMIRRAQREDDSPRDDLRKPRSRLLRFCDAHTDVETRNTVAGWRQTELEFIPEGPVTTNMRKQSMDLCGALPIQTHVTAAMQKVRERTRARTVNVQLPEISNFIPTMVSLMMLHSDDLVA</sequence>
<keyword evidence="2" id="KW-1185">Reference proteome</keyword>
<reference evidence="1" key="1">
    <citation type="journal article" date="2020" name="Stud. Mycol.">
        <title>101 Dothideomycetes genomes: a test case for predicting lifestyles and emergence of pathogens.</title>
        <authorList>
            <person name="Haridas S."/>
            <person name="Albert R."/>
            <person name="Binder M."/>
            <person name="Bloem J."/>
            <person name="Labutti K."/>
            <person name="Salamov A."/>
            <person name="Andreopoulos B."/>
            <person name="Baker S."/>
            <person name="Barry K."/>
            <person name="Bills G."/>
            <person name="Bluhm B."/>
            <person name="Cannon C."/>
            <person name="Castanera R."/>
            <person name="Culley D."/>
            <person name="Daum C."/>
            <person name="Ezra D."/>
            <person name="Gonzalez J."/>
            <person name="Henrissat B."/>
            <person name="Kuo A."/>
            <person name="Liang C."/>
            <person name="Lipzen A."/>
            <person name="Lutzoni F."/>
            <person name="Magnuson J."/>
            <person name="Mondo S."/>
            <person name="Nolan M."/>
            <person name="Ohm R."/>
            <person name="Pangilinan J."/>
            <person name="Park H.-J."/>
            <person name="Ramirez L."/>
            <person name="Alfaro M."/>
            <person name="Sun H."/>
            <person name="Tritt A."/>
            <person name="Yoshinaga Y."/>
            <person name="Zwiers L.-H."/>
            <person name="Turgeon B."/>
            <person name="Goodwin S."/>
            <person name="Spatafora J."/>
            <person name="Crous P."/>
            <person name="Grigoriev I."/>
        </authorList>
    </citation>
    <scope>NUCLEOTIDE SEQUENCE</scope>
    <source>
        <strain evidence="1">CBS 110217</strain>
    </source>
</reference>